<dbReference type="PANTHER" id="PTHR11941:SF171">
    <property type="entry name" value="SD19268P"/>
    <property type="match status" value="1"/>
</dbReference>
<dbReference type="STRING" id="104259.A0A0F7TGL6"/>
<organism evidence="3 4">
    <name type="scientific">Penicillium brasilianum</name>
    <dbReference type="NCBI Taxonomy" id="104259"/>
    <lineage>
        <taxon>Eukaryota</taxon>
        <taxon>Fungi</taxon>
        <taxon>Dikarya</taxon>
        <taxon>Ascomycota</taxon>
        <taxon>Pezizomycotina</taxon>
        <taxon>Eurotiomycetes</taxon>
        <taxon>Eurotiomycetidae</taxon>
        <taxon>Eurotiales</taxon>
        <taxon>Aspergillaceae</taxon>
        <taxon>Penicillium</taxon>
    </lineage>
</organism>
<dbReference type="CDD" id="cd06558">
    <property type="entry name" value="crotonase-like"/>
    <property type="match status" value="1"/>
</dbReference>
<dbReference type="EMBL" id="CDHK01000001">
    <property type="protein sequence ID" value="CEJ54133.1"/>
    <property type="molecule type" value="Genomic_DNA"/>
</dbReference>
<dbReference type="NCBIfam" id="NF004795">
    <property type="entry name" value="PRK06143.1"/>
    <property type="match status" value="1"/>
</dbReference>
<reference evidence="4" key="1">
    <citation type="journal article" date="2015" name="Genome Announc.">
        <title>Draft genome sequence of the fungus Penicillium brasilianum MG11.</title>
        <authorList>
            <person name="Horn F."/>
            <person name="Linde J."/>
            <person name="Mattern D.J."/>
            <person name="Walther G."/>
            <person name="Guthke R."/>
            <person name="Brakhage A.A."/>
            <person name="Valiante V."/>
        </authorList>
    </citation>
    <scope>NUCLEOTIDE SEQUENCE [LARGE SCALE GENOMIC DNA]</scope>
    <source>
        <strain evidence="4">MG11</strain>
    </source>
</reference>
<evidence type="ECO:0000313" key="4">
    <source>
        <dbReference type="Proteomes" id="UP000042958"/>
    </source>
</evidence>
<evidence type="ECO:0008006" key="5">
    <source>
        <dbReference type="Google" id="ProtNLM"/>
    </source>
</evidence>
<dbReference type="GO" id="GO:0006635">
    <property type="term" value="P:fatty acid beta-oxidation"/>
    <property type="evidence" value="ECO:0007669"/>
    <property type="project" value="TreeGrafter"/>
</dbReference>
<dbReference type="InterPro" id="IPR029045">
    <property type="entry name" value="ClpP/crotonase-like_dom_sf"/>
</dbReference>
<dbReference type="PROSITE" id="PS00166">
    <property type="entry name" value="ENOYL_COA_HYDRATASE"/>
    <property type="match status" value="1"/>
</dbReference>
<accession>A0A0F7TGL6</accession>
<dbReference type="GO" id="GO:0005739">
    <property type="term" value="C:mitochondrion"/>
    <property type="evidence" value="ECO:0007669"/>
    <property type="project" value="TreeGrafter"/>
</dbReference>
<dbReference type="Proteomes" id="UP000042958">
    <property type="component" value="Unassembled WGS sequence"/>
</dbReference>
<keyword evidence="4" id="KW-1185">Reference proteome</keyword>
<proteinExistence type="inferred from homology"/>
<dbReference type="Gene3D" id="3.90.226.10">
    <property type="entry name" value="2-enoyl-CoA Hydratase, Chain A, domain 1"/>
    <property type="match status" value="1"/>
</dbReference>
<sequence length="268" mass="28620">MPPASASVLTALTRRTSGTIAHLTISRPAKLNALNSPLLTQLPQTLHSLTANHADLLCIILTGAGSKSFIGGADIAEMARLDSPGAARTFISRVSGACRSIRECPVPVIARVNGYALGAGLEVAVSCDFRVVCRGAVFGMPEVRVGIPSVVEAALLPGLIGWGRTRQLLMLGENITADEALKWGLVEKVVEPEALDDAVEEWVCQLEKNGPLAVRRQKALIQKWENPSLERAIQAGVTAFEESFVSKEGEITESARMLGAFLKDKSRI</sequence>
<dbReference type="PANTHER" id="PTHR11941">
    <property type="entry name" value="ENOYL-COA HYDRATASE-RELATED"/>
    <property type="match status" value="1"/>
</dbReference>
<dbReference type="InterPro" id="IPR001753">
    <property type="entry name" value="Enoyl-CoA_hydra/iso"/>
</dbReference>
<dbReference type="GO" id="GO:0003824">
    <property type="term" value="F:catalytic activity"/>
    <property type="evidence" value="ECO:0007669"/>
    <property type="project" value="InterPro"/>
</dbReference>
<comment type="similarity">
    <text evidence="1 2">Belongs to the enoyl-CoA hydratase/isomerase family.</text>
</comment>
<evidence type="ECO:0000256" key="1">
    <source>
        <dbReference type="ARBA" id="ARBA00005254"/>
    </source>
</evidence>
<evidence type="ECO:0000256" key="2">
    <source>
        <dbReference type="RuleBase" id="RU003707"/>
    </source>
</evidence>
<evidence type="ECO:0000313" key="3">
    <source>
        <dbReference type="EMBL" id="CEJ54133.1"/>
    </source>
</evidence>
<dbReference type="InterPro" id="IPR018376">
    <property type="entry name" value="Enoyl-CoA_hyd/isom_CS"/>
</dbReference>
<gene>
    <name evidence="3" type="ORF">PMG11_00455</name>
</gene>
<dbReference type="Pfam" id="PF00378">
    <property type="entry name" value="ECH_1"/>
    <property type="match status" value="1"/>
</dbReference>
<dbReference type="AlphaFoldDB" id="A0A0F7TGL6"/>
<name>A0A0F7TGL6_PENBI</name>
<dbReference type="SUPFAM" id="SSF52096">
    <property type="entry name" value="ClpP/crotonase"/>
    <property type="match status" value="1"/>
</dbReference>
<dbReference type="OrthoDB" id="410701at2759"/>
<protein>
    <recommendedName>
        <fullName evidence="5">Enoyl-CoA hydratase</fullName>
    </recommendedName>
</protein>